<accession>A0A5C6AB57</accession>
<keyword evidence="2" id="KW-1185">Reference proteome</keyword>
<sequence length="180" mass="18781">MPVAPEPMPQPTDPVGPTIEGRVAFYDTAEQSRIATKLLVNQGFAAEQIYVLCSDETRREEFRSRLMPPGAPQLNTAPSVVAAAGASIGVALGAATAIVAWPIAVVTAGVGGLAGGTIGAMLGSATYHDDEQTDRLVELYDEQINSGAIVVVVTPTENDDKAKMEYAAELLQQAAIPMEG</sequence>
<protein>
    <recommendedName>
        <fullName evidence="3">DUF1269 domain-containing protein</fullName>
    </recommendedName>
</protein>
<dbReference type="AlphaFoldDB" id="A0A5C6AB57"/>
<name>A0A5C6AB57_9BACT</name>
<organism evidence="1 2">
    <name type="scientific">Botrimarina colliarenosi</name>
    <dbReference type="NCBI Taxonomy" id="2528001"/>
    <lineage>
        <taxon>Bacteria</taxon>
        <taxon>Pseudomonadati</taxon>
        <taxon>Planctomycetota</taxon>
        <taxon>Planctomycetia</taxon>
        <taxon>Pirellulales</taxon>
        <taxon>Lacipirellulaceae</taxon>
        <taxon>Botrimarina</taxon>
    </lineage>
</organism>
<comment type="caution">
    <text evidence="1">The sequence shown here is derived from an EMBL/GenBank/DDBJ whole genome shotgun (WGS) entry which is preliminary data.</text>
</comment>
<evidence type="ECO:0000313" key="1">
    <source>
        <dbReference type="EMBL" id="TWT96809.1"/>
    </source>
</evidence>
<evidence type="ECO:0008006" key="3">
    <source>
        <dbReference type="Google" id="ProtNLM"/>
    </source>
</evidence>
<gene>
    <name evidence="1" type="ORF">Pla108_25830</name>
</gene>
<proteinExistence type="predicted"/>
<dbReference type="Proteomes" id="UP000317421">
    <property type="component" value="Unassembled WGS sequence"/>
</dbReference>
<dbReference type="RefSeq" id="WP_146445314.1">
    <property type="nucleotide sequence ID" value="NZ_SJPR01000003.1"/>
</dbReference>
<evidence type="ECO:0000313" key="2">
    <source>
        <dbReference type="Proteomes" id="UP000317421"/>
    </source>
</evidence>
<dbReference type="EMBL" id="SJPR01000003">
    <property type="protein sequence ID" value="TWT96809.1"/>
    <property type="molecule type" value="Genomic_DNA"/>
</dbReference>
<reference evidence="1 2" key="1">
    <citation type="submission" date="2019-02" db="EMBL/GenBank/DDBJ databases">
        <title>Deep-cultivation of Planctomycetes and their phenomic and genomic characterization uncovers novel biology.</title>
        <authorList>
            <person name="Wiegand S."/>
            <person name="Jogler M."/>
            <person name="Boedeker C."/>
            <person name="Pinto D."/>
            <person name="Vollmers J."/>
            <person name="Rivas-Marin E."/>
            <person name="Kohn T."/>
            <person name="Peeters S.H."/>
            <person name="Heuer A."/>
            <person name="Rast P."/>
            <person name="Oberbeckmann S."/>
            <person name="Bunk B."/>
            <person name="Jeske O."/>
            <person name="Meyerdierks A."/>
            <person name="Storesund J.E."/>
            <person name="Kallscheuer N."/>
            <person name="Luecker S."/>
            <person name="Lage O.M."/>
            <person name="Pohl T."/>
            <person name="Merkel B.J."/>
            <person name="Hornburger P."/>
            <person name="Mueller R.-W."/>
            <person name="Bruemmer F."/>
            <person name="Labrenz M."/>
            <person name="Spormann A.M."/>
            <person name="Op Den Camp H."/>
            <person name="Overmann J."/>
            <person name="Amann R."/>
            <person name="Jetten M.S.M."/>
            <person name="Mascher T."/>
            <person name="Medema M.H."/>
            <person name="Devos D.P."/>
            <person name="Kaster A.-K."/>
            <person name="Ovreas L."/>
            <person name="Rohde M."/>
            <person name="Galperin M.Y."/>
            <person name="Jogler C."/>
        </authorList>
    </citation>
    <scope>NUCLEOTIDE SEQUENCE [LARGE SCALE GENOMIC DNA]</scope>
    <source>
        <strain evidence="1 2">Pla108</strain>
    </source>
</reference>